<proteinExistence type="predicted"/>
<dbReference type="OrthoDB" id="8720389at2"/>
<dbReference type="EMBL" id="QYUN01000003">
    <property type="protein sequence ID" value="RJF96886.1"/>
    <property type="molecule type" value="Genomic_DNA"/>
</dbReference>
<evidence type="ECO:0000313" key="2">
    <source>
        <dbReference type="Proteomes" id="UP000285190"/>
    </source>
</evidence>
<evidence type="ECO:0000313" key="1">
    <source>
        <dbReference type="EMBL" id="RJF96886.1"/>
    </source>
</evidence>
<protein>
    <submittedName>
        <fullName evidence="1">Uncharacterized protein</fullName>
    </submittedName>
</protein>
<gene>
    <name evidence="1" type="ORF">D3870_21155</name>
</gene>
<reference evidence="1 2" key="1">
    <citation type="submission" date="2018-09" db="EMBL/GenBank/DDBJ databases">
        <authorList>
            <person name="Zhu H."/>
        </authorList>
    </citation>
    <scope>NUCLEOTIDE SEQUENCE [LARGE SCALE GENOMIC DNA]</scope>
    <source>
        <strain evidence="1 2">K2R10-39</strain>
    </source>
</reference>
<dbReference type="RefSeq" id="WP_119743023.1">
    <property type="nucleotide sequence ID" value="NZ_QYUN01000003.1"/>
</dbReference>
<organism evidence="1 2">
    <name type="scientific">Noviherbaspirillum cavernae</name>
    <dbReference type="NCBI Taxonomy" id="2320862"/>
    <lineage>
        <taxon>Bacteria</taxon>
        <taxon>Pseudomonadati</taxon>
        <taxon>Pseudomonadota</taxon>
        <taxon>Betaproteobacteria</taxon>
        <taxon>Burkholderiales</taxon>
        <taxon>Oxalobacteraceae</taxon>
        <taxon>Noviherbaspirillum</taxon>
    </lineage>
</organism>
<dbReference type="AlphaFoldDB" id="A0A418WW07"/>
<keyword evidence="2" id="KW-1185">Reference proteome</keyword>
<dbReference type="Proteomes" id="UP000285190">
    <property type="component" value="Unassembled WGS sequence"/>
</dbReference>
<name>A0A418WW07_9BURK</name>
<accession>A0A418WW07</accession>
<sequence>MSVSSVSRVGRNGYGADVGEIHTADGVDLPQPILRELLSPEQQALSLPQRDTTSIALAPLTRFLGPALTVANPVWTGDPVPRMRALQKILIEHALALPEAERPECLAAISVIDRNVQLRLRLQQMYMSDADMNTQSEKPEGAAA</sequence>
<comment type="caution">
    <text evidence="1">The sequence shown here is derived from an EMBL/GenBank/DDBJ whole genome shotgun (WGS) entry which is preliminary data.</text>
</comment>